<keyword evidence="9" id="KW-0963">Cytoplasm</keyword>
<dbReference type="NCBIfam" id="TIGR00466">
    <property type="entry name" value="kdsB"/>
    <property type="match status" value="1"/>
</dbReference>
<evidence type="ECO:0000313" key="12">
    <source>
        <dbReference type="Proteomes" id="UP000236173"/>
    </source>
</evidence>
<comment type="similarity">
    <text evidence="9">Belongs to the KdsB family.</text>
</comment>
<protein>
    <recommendedName>
        <fullName evidence="9">3-deoxy-manno-octulosonate cytidylyltransferase</fullName>
        <ecNumber evidence="9">2.7.7.38</ecNumber>
    </recommendedName>
    <alternativeName>
        <fullName evidence="9">CMP-2-keto-3-deoxyoctulosonic acid synthase</fullName>
        <shortName evidence="9">CKS</shortName>
        <shortName evidence="9">CMP-KDO synthase</shortName>
    </alternativeName>
</protein>
<dbReference type="GO" id="GO:0008690">
    <property type="term" value="F:3-deoxy-manno-octulosonate cytidylyltransferase activity"/>
    <property type="evidence" value="ECO:0007669"/>
    <property type="project" value="UniProtKB-UniRule"/>
</dbReference>
<accession>A0A2H5XCL7</accession>
<evidence type="ECO:0000256" key="1">
    <source>
        <dbReference type="ARBA" id="ARBA00004370"/>
    </source>
</evidence>
<dbReference type="NCBIfam" id="TIGR02199">
    <property type="entry name" value="rfaE_dom_II"/>
    <property type="match status" value="1"/>
</dbReference>
<dbReference type="GO" id="GO:0009103">
    <property type="term" value="P:lipopolysaccharide biosynthetic process"/>
    <property type="evidence" value="ECO:0007669"/>
    <property type="project" value="UniProtKB-UniRule"/>
</dbReference>
<name>A0A2H5XCL7_9BACT</name>
<dbReference type="GO" id="GO:0005829">
    <property type="term" value="C:cytosol"/>
    <property type="evidence" value="ECO:0007669"/>
    <property type="project" value="TreeGrafter"/>
</dbReference>
<dbReference type="Gene3D" id="3.90.550.10">
    <property type="entry name" value="Spore Coat Polysaccharide Biosynthesis Protein SpsA, Chain A"/>
    <property type="match status" value="1"/>
</dbReference>
<dbReference type="InterPro" id="IPR029044">
    <property type="entry name" value="Nucleotide-diphossugar_trans"/>
</dbReference>
<evidence type="ECO:0000256" key="3">
    <source>
        <dbReference type="ARBA" id="ARBA00022695"/>
    </source>
</evidence>
<evidence type="ECO:0000256" key="4">
    <source>
        <dbReference type="ARBA" id="ARBA00022741"/>
    </source>
</evidence>
<evidence type="ECO:0000256" key="6">
    <source>
        <dbReference type="ARBA" id="ARBA00022985"/>
    </source>
</evidence>
<dbReference type="FunFam" id="3.90.550.10:FF:000011">
    <property type="entry name" value="3-deoxy-manno-octulosonate cytidylyltransferase"/>
    <property type="match status" value="1"/>
</dbReference>
<sequence>MLEAVRAKIKSLDELLPLVAQLRQQGKRIVFTNGCFDLLHAGHVSYLARAKALGDVLIVGLNSDTSVRALKGGGRPLVPQEDRMLLLASLAFVDFVVSFDDLTPHRLIAAIQPDVHVKGGDYTEADLPEAPLVRAYGGQVVIVPKMQGRSTTELVERIRKGEAVASIKTVIGVIPARYASVRFPGKVLAPLWGKPIVQHVYERAKRARTLSEVVVATDDERVKEAVERFGGKCVMTSPEHPSGTDRVAEVARQLECDVVVNIQGDEPLIAPEAIDAAVQPFFADPTIKMATLATPITDAREYCNPNVVKVVVDRDGFALYFSRSPLPFFRPQGTMAEAPQFALPADAPVRPLRHIGLYAYRREFLLRFARWAPTGLEKAEGLEQLRALEHGVRIKVITTAYRSVGVDTPEDLRCVEMTGL</sequence>
<dbReference type="InterPro" id="IPR004821">
    <property type="entry name" value="Cyt_trans-like"/>
</dbReference>
<comment type="subcellular location">
    <subcellularLocation>
        <location evidence="9">Cytoplasm</location>
    </subcellularLocation>
    <subcellularLocation>
        <location evidence="1">Membrane</location>
    </subcellularLocation>
</comment>
<dbReference type="GO" id="GO:0033468">
    <property type="term" value="P:CMP-keto-3-deoxy-D-manno-octulosonic acid biosynthetic process"/>
    <property type="evidence" value="ECO:0007669"/>
    <property type="project" value="UniProtKB-UniRule"/>
</dbReference>
<dbReference type="Proteomes" id="UP000236173">
    <property type="component" value="Unassembled WGS sequence"/>
</dbReference>
<organism evidence="11 12">
    <name type="scientific">Candidatus Fervidibacter japonicus</name>
    <dbReference type="NCBI Taxonomy" id="2035412"/>
    <lineage>
        <taxon>Bacteria</taxon>
        <taxon>Candidatus Fervidibacterota</taxon>
        <taxon>Candidatus Fervidibacter</taxon>
    </lineage>
</organism>
<comment type="catalytic activity">
    <reaction evidence="8">
        <text>D-glycero-beta-D-manno-heptose 1-phosphate + ATP + H(+) = ADP-D-glycero-beta-D-manno-heptose + diphosphate</text>
        <dbReference type="Rhea" id="RHEA:27465"/>
        <dbReference type="ChEBI" id="CHEBI:15378"/>
        <dbReference type="ChEBI" id="CHEBI:30616"/>
        <dbReference type="ChEBI" id="CHEBI:33019"/>
        <dbReference type="ChEBI" id="CHEBI:59967"/>
        <dbReference type="ChEBI" id="CHEBI:61593"/>
        <dbReference type="EC" id="2.7.7.70"/>
    </reaction>
</comment>
<dbReference type="HAMAP" id="MF_00057">
    <property type="entry name" value="KdsB"/>
    <property type="match status" value="1"/>
</dbReference>
<evidence type="ECO:0000313" key="11">
    <source>
        <dbReference type="EMBL" id="GBC98923.1"/>
    </source>
</evidence>
<dbReference type="UniPathway" id="UPA00358">
    <property type="reaction ID" value="UER00476"/>
</dbReference>
<keyword evidence="3 9" id="KW-0548">Nucleotidyltransferase</keyword>
<dbReference type="InterPro" id="IPR011914">
    <property type="entry name" value="RfaE_dom_II"/>
</dbReference>
<dbReference type="GO" id="GO:0033786">
    <property type="term" value="F:heptose-1-phosphate adenylyltransferase activity"/>
    <property type="evidence" value="ECO:0007669"/>
    <property type="project" value="RHEA"/>
</dbReference>
<comment type="pathway">
    <text evidence="9">Nucleotide-sugar biosynthesis; CMP-3-deoxy-D-manno-octulosonate biosynthesis; CMP-3-deoxy-D-manno-octulosonate from 3-deoxy-D-manno-octulosonate and CTP: step 1/1.</text>
</comment>
<dbReference type="InterPro" id="IPR014729">
    <property type="entry name" value="Rossmann-like_a/b/a_fold"/>
</dbReference>
<keyword evidence="7" id="KW-0119">Carbohydrate metabolism</keyword>
<dbReference type="NCBIfam" id="NF003952">
    <property type="entry name" value="PRK05450.1-5"/>
    <property type="match status" value="1"/>
</dbReference>
<evidence type="ECO:0000256" key="9">
    <source>
        <dbReference type="HAMAP-Rule" id="MF_00057"/>
    </source>
</evidence>
<evidence type="ECO:0000256" key="8">
    <source>
        <dbReference type="ARBA" id="ARBA00047428"/>
    </source>
</evidence>
<dbReference type="EC" id="2.7.7.38" evidence="9"/>
<dbReference type="InterPro" id="IPR004528">
    <property type="entry name" value="KdsB"/>
</dbReference>
<keyword evidence="4" id="KW-0547">Nucleotide-binding</keyword>
<dbReference type="SUPFAM" id="SSF52374">
    <property type="entry name" value="Nucleotidylyl transferase"/>
    <property type="match status" value="1"/>
</dbReference>
<dbReference type="NCBIfam" id="NF009905">
    <property type="entry name" value="PRK13368.1"/>
    <property type="match status" value="1"/>
</dbReference>
<dbReference type="Gene3D" id="3.40.50.620">
    <property type="entry name" value="HUPs"/>
    <property type="match status" value="1"/>
</dbReference>
<evidence type="ECO:0000256" key="7">
    <source>
        <dbReference type="ARBA" id="ARBA00023277"/>
    </source>
</evidence>
<keyword evidence="5" id="KW-0067">ATP-binding</keyword>
<keyword evidence="2 9" id="KW-0808">Transferase</keyword>
<dbReference type="InterPro" id="IPR003329">
    <property type="entry name" value="Cytidylyl_trans"/>
</dbReference>
<evidence type="ECO:0000256" key="5">
    <source>
        <dbReference type="ARBA" id="ARBA00022840"/>
    </source>
</evidence>
<evidence type="ECO:0000256" key="2">
    <source>
        <dbReference type="ARBA" id="ARBA00022679"/>
    </source>
</evidence>
<dbReference type="PANTHER" id="PTHR42866">
    <property type="entry name" value="3-DEOXY-MANNO-OCTULOSONATE CYTIDYLYLTRANSFERASE"/>
    <property type="match status" value="1"/>
</dbReference>
<comment type="function">
    <text evidence="9">Activates KDO (a required 8-carbon sugar) for incorporation into bacterial lipopolysaccharide in Gram-negative bacteria.</text>
</comment>
<dbReference type="AlphaFoldDB" id="A0A2H5XCL7"/>
<gene>
    <name evidence="9 11" type="primary">kdsB</name>
    <name evidence="11" type="ORF">HRbin17_01442</name>
</gene>
<dbReference type="NCBIfam" id="NF003950">
    <property type="entry name" value="PRK05450.1-3"/>
    <property type="match status" value="1"/>
</dbReference>
<dbReference type="PANTHER" id="PTHR42866:SF2">
    <property type="entry name" value="3-DEOXY-MANNO-OCTULOSONATE CYTIDYLYLTRANSFERASE, MITOCHONDRIAL"/>
    <property type="match status" value="1"/>
</dbReference>
<evidence type="ECO:0000259" key="10">
    <source>
        <dbReference type="Pfam" id="PF01467"/>
    </source>
</evidence>
<dbReference type="NCBIfam" id="TIGR00125">
    <property type="entry name" value="cyt_tran_rel"/>
    <property type="match status" value="1"/>
</dbReference>
<reference evidence="12" key="1">
    <citation type="submission" date="2017-09" db="EMBL/GenBank/DDBJ databases">
        <title>Metaegenomics of thermophilic ammonia-oxidizing enrichment culture.</title>
        <authorList>
            <person name="Kato S."/>
            <person name="Suzuki K."/>
        </authorList>
    </citation>
    <scope>NUCLEOTIDE SEQUENCE [LARGE SCALE GENOMIC DNA]</scope>
</reference>
<dbReference type="EMBL" id="BEHT01000017">
    <property type="protein sequence ID" value="GBC98923.1"/>
    <property type="molecule type" value="Genomic_DNA"/>
</dbReference>
<comment type="catalytic activity">
    <reaction evidence="9">
        <text>3-deoxy-alpha-D-manno-oct-2-ulosonate + CTP = CMP-3-deoxy-beta-D-manno-octulosonate + diphosphate</text>
        <dbReference type="Rhea" id="RHEA:23448"/>
        <dbReference type="ChEBI" id="CHEBI:33019"/>
        <dbReference type="ChEBI" id="CHEBI:37563"/>
        <dbReference type="ChEBI" id="CHEBI:85986"/>
        <dbReference type="ChEBI" id="CHEBI:85987"/>
        <dbReference type="EC" id="2.7.7.38"/>
    </reaction>
</comment>
<dbReference type="GO" id="GO:0005524">
    <property type="term" value="F:ATP binding"/>
    <property type="evidence" value="ECO:0007669"/>
    <property type="project" value="UniProtKB-KW"/>
</dbReference>
<feature type="domain" description="Cytidyltransferase-like" evidence="10">
    <location>
        <begin position="31"/>
        <end position="136"/>
    </location>
</feature>
<dbReference type="GO" id="GO:0016773">
    <property type="term" value="F:phosphotransferase activity, alcohol group as acceptor"/>
    <property type="evidence" value="ECO:0007669"/>
    <property type="project" value="InterPro"/>
</dbReference>
<comment type="caution">
    <text evidence="11">The sequence shown here is derived from an EMBL/GenBank/DDBJ whole genome shotgun (WGS) entry which is preliminary data.</text>
</comment>
<dbReference type="Pfam" id="PF02348">
    <property type="entry name" value="CTP_transf_3"/>
    <property type="match status" value="1"/>
</dbReference>
<dbReference type="GO" id="GO:0016020">
    <property type="term" value="C:membrane"/>
    <property type="evidence" value="ECO:0007669"/>
    <property type="project" value="UniProtKB-SubCell"/>
</dbReference>
<dbReference type="Pfam" id="PF01467">
    <property type="entry name" value="CTP_transf_like"/>
    <property type="match status" value="1"/>
</dbReference>
<dbReference type="SUPFAM" id="SSF53448">
    <property type="entry name" value="Nucleotide-diphospho-sugar transferases"/>
    <property type="match status" value="1"/>
</dbReference>
<dbReference type="CDD" id="cd02517">
    <property type="entry name" value="CMP-KDO-Synthetase"/>
    <property type="match status" value="1"/>
</dbReference>
<proteinExistence type="inferred from homology"/>
<keyword evidence="6 9" id="KW-0448">Lipopolysaccharide biosynthesis</keyword>